<name>A0A4U6X7Z9_9PEZI</name>
<evidence type="ECO:0000256" key="1">
    <source>
        <dbReference type="SAM" id="MobiDB-lite"/>
    </source>
</evidence>
<dbReference type="EMBL" id="PJEX01000338">
    <property type="protein sequence ID" value="TKW51059.1"/>
    <property type="molecule type" value="Genomic_DNA"/>
</dbReference>
<evidence type="ECO:0000313" key="2">
    <source>
        <dbReference type="EMBL" id="TKW51059.1"/>
    </source>
</evidence>
<protein>
    <submittedName>
        <fullName evidence="2">Uncharacterized protein</fullName>
    </submittedName>
</protein>
<reference evidence="2 3" key="1">
    <citation type="journal article" date="2019" name="PLoS ONE">
        <title>Comparative genome analysis indicates high evolutionary potential of pathogenicity genes in Colletotrichum tanaceti.</title>
        <authorList>
            <person name="Lelwala R.V."/>
            <person name="Korhonen P.K."/>
            <person name="Young N.D."/>
            <person name="Scott J.B."/>
            <person name="Ades P.A."/>
            <person name="Gasser R.B."/>
            <person name="Taylor P.W.J."/>
        </authorList>
    </citation>
    <scope>NUCLEOTIDE SEQUENCE [LARGE SCALE GENOMIC DNA]</scope>
    <source>
        <strain evidence="2">BRIP57314</strain>
    </source>
</reference>
<organism evidence="2 3">
    <name type="scientific">Colletotrichum tanaceti</name>
    <dbReference type="NCBI Taxonomy" id="1306861"/>
    <lineage>
        <taxon>Eukaryota</taxon>
        <taxon>Fungi</taxon>
        <taxon>Dikarya</taxon>
        <taxon>Ascomycota</taxon>
        <taxon>Pezizomycotina</taxon>
        <taxon>Sordariomycetes</taxon>
        <taxon>Hypocreomycetidae</taxon>
        <taxon>Glomerellales</taxon>
        <taxon>Glomerellaceae</taxon>
        <taxon>Colletotrichum</taxon>
        <taxon>Colletotrichum destructivum species complex</taxon>
    </lineage>
</organism>
<comment type="caution">
    <text evidence="2">The sequence shown here is derived from an EMBL/GenBank/DDBJ whole genome shotgun (WGS) entry which is preliminary data.</text>
</comment>
<dbReference type="Proteomes" id="UP000310108">
    <property type="component" value="Unassembled WGS sequence"/>
</dbReference>
<accession>A0A4U6X7Z9</accession>
<keyword evidence="3" id="KW-1185">Reference proteome</keyword>
<proteinExistence type="predicted"/>
<sequence length="299" mass="34047">MSSLETPTPMPTRSLLPNKPGETGPRSISLDVFLNIIDMLVEMAQEEAKPNKFWVDYTPNNKGSVSLRGRDNSFSLDKGKWSIFQKQRFFSIRLPLQVCTNARRVVHIKFLRFQAFETYSQDLIDVWILPEVDYFCLSLCNPDINLTEALSNYHANAALQQSHRSHYILNQLQKVQLYCPHLLVQGTNYVSSLMALPSLTEIVILHTESSDVLRMHDFKPFQAGVIDIPDKLTNLLMLRAEHGTNFEAFWAPFKAKGVRLLGRLSSATDIVLEVVSTREGVRMQWLPHVLDGDMVGLPF</sequence>
<dbReference type="AlphaFoldDB" id="A0A4U6X7Z9"/>
<feature type="region of interest" description="Disordered" evidence="1">
    <location>
        <begin position="1"/>
        <end position="23"/>
    </location>
</feature>
<evidence type="ECO:0000313" key="3">
    <source>
        <dbReference type="Proteomes" id="UP000310108"/>
    </source>
</evidence>
<gene>
    <name evidence="2" type="ORF">CTA1_9458</name>
</gene>